<dbReference type="Proteomes" id="UP000005019">
    <property type="component" value="Unassembled WGS sequence"/>
</dbReference>
<comment type="caution">
    <text evidence="1">The sequence shown here is derived from an EMBL/GenBank/DDBJ whole genome shotgun (WGS) entry which is preliminary data.</text>
</comment>
<accession>F5RBS1</accession>
<proteinExistence type="predicted"/>
<dbReference type="RefSeq" id="WP_008060746.1">
    <property type="nucleotide sequence ID" value="NZ_AFHG01000044.1"/>
</dbReference>
<protein>
    <submittedName>
        <fullName evidence="1">Uncharacterized protein</fullName>
    </submittedName>
</protein>
<gene>
    <name evidence="1" type="ORF">METUNv1_01716</name>
</gene>
<name>F5RBS1_METUF</name>
<dbReference type="OrthoDB" id="9953650at2"/>
<evidence type="ECO:0000313" key="1">
    <source>
        <dbReference type="EMBL" id="EGK71938.1"/>
    </source>
</evidence>
<dbReference type="EMBL" id="AFHG01000044">
    <property type="protein sequence ID" value="EGK71938.1"/>
    <property type="molecule type" value="Genomic_DNA"/>
</dbReference>
<evidence type="ECO:0000313" key="2">
    <source>
        <dbReference type="Proteomes" id="UP000005019"/>
    </source>
</evidence>
<dbReference type="AlphaFoldDB" id="F5RBS1"/>
<reference evidence="1 2" key="1">
    <citation type="journal article" date="2011" name="J. Bacteriol.">
        <title>Genome sequence of Methyloversatilis universalis FAM5T, a methylotrophic representative of the order Rhodocyclales.</title>
        <authorList>
            <person name="Kittichotirat W."/>
            <person name="Good N.M."/>
            <person name="Hall R."/>
            <person name="Bringel F."/>
            <person name="Lajus A."/>
            <person name="Medigue C."/>
            <person name="Smalley N.E."/>
            <person name="Beck D."/>
            <person name="Bumgarner R."/>
            <person name="Vuilleumier S."/>
            <person name="Kalyuzhnaya M.G."/>
        </authorList>
    </citation>
    <scope>NUCLEOTIDE SEQUENCE [LARGE SCALE GENOMIC DNA]</scope>
    <source>
        <strain evidence="2">ATCC BAA-1314 / JCM 13912 / FAM5</strain>
    </source>
</reference>
<organism evidence="1 2">
    <name type="scientific">Methyloversatilis universalis (strain ATCC BAA-1314 / DSM 25237 / JCM 13912 / CCUG 52030 / FAM5)</name>
    <dbReference type="NCBI Taxonomy" id="1000565"/>
    <lineage>
        <taxon>Bacteria</taxon>
        <taxon>Pseudomonadati</taxon>
        <taxon>Pseudomonadota</taxon>
        <taxon>Betaproteobacteria</taxon>
        <taxon>Nitrosomonadales</taxon>
        <taxon>Sterolibacteriaceae</taxon>
        <taxon>Methyloversatilis</taxon>
    </lineage>
</organism>
<sequence>MAGKWQNRWSMAAPFRFSKVGVGDARHVVFDAEGRVICSQVREDVGVLFASAPTMYATLAQLGETFEEGDPRRELVRRALARADGEQV</sequence>
<keyword evidence="2" id="KW-1185">Reference proteome</keyword>